<evidence type="ECO:0000313" key="1">
    <source>
        <dbReference type="EMBL" id="MCU6795046.1"/>
    </source>
</evidence>
<accession>A0ABT2UK77</accession>
<sequence length="64" mass="7684">MTSSYFNEWLDEYNDYLRLYEIFGDKEYLEEAREVLVSLKAMVVRAEYHQRFLHQIMNGGVNAS</sequence>
<comment type="caution">
    <text evidence="1">The sequence shown here is derived from an EMBL/GenBank/DDBJ whole genome shotgun (WGS) entry which is preliminary data.</text>
</comment>
<keyword evidence="2" id="KW-1185">Reference proteome</keyword>
<dbReference type="EMBL" id="JAOQIO010000089">
    <property type="protein sequence ID" value="MCU6795046.1"/>
    <property type="molecule type" value="Genomic_DNA"/>
</dbReference>
<dbReference type="Proteomes" id="UP001652445">
    <property type="component" value="Unassembled WGS sequence"/>
</dbReference>
<gene>
    <name evidence="1" type="ORF">OB236_23340</name>
</gene>
<protein>
    <submittedName>
        <fullName evidence="1">Uncharacterized protein</fullName>
    </submittedName>
</protein>
<dbReference type="RefSeq" id="WP_076235027.1">
    <property type="nucleotide sequence ID" value="NZ_JAOQIO010000089.1"/>
</dbReference>
<proteinExistence type="predicted"/>
<organism evidence="1 2">
    <name type="scientific">Paenibacillus baimaensis</name>
    <dbReference type="NCBI Taxonomy" id="2982185"/>
    <lineage>
        <taxon>Bacteria</taxon>
        <taxon>Bacillati</taxon>
        <taxon>Bacillota</taxon>
        <taxon>Bacilli</taxon>
        <taxon>Bacillales</taxon>
        <taxon>Paenibacillaceae</taxon>
        <taxon>Paenibacillus</taxon>
    </lineage>
</organism>
<evidence type="ECO:0000313" key="2">
    <source>
        <dbReference type="Proteomes" id="UP001652445"/>
    </source>
</evidence>
<name>A0ABT2UK77_9BACL</name>
<reference evidence="1 2" key="1">
    <citation type="submission" date="2022-09" db="EMBL/GenBank/DDBJ databases">
        <authorList>
            <person name="Han X.L."/>
            <person name="Wang Q."/>
            <person name="Lu T."/>
        </authorList>
    </citation>
    <scope>NUCLEOTIDE SEQUENCE [LARGE SCALE GENOMIC DNA]</scope>
    <source>
        <strain evidence="1 2">WQ 127069</strain>
    </source>
</reference>